<sequence length="491" mass="54267">MTKGEASGSEVQNVEYSDEIEGLSEEHRQYLLQRHGTLDLEPVPDMTDNDPYNWPKHKKVINLALVAFHAMVATFIAAAIQSAFQDIALDLDVSIQRASYLTSLVITVLGGAPLFWRPLSQRYGRRPIFMLSLVCSAVGNIGCAVCHSYATMALCRAITAFFISPAAAIGSGVVMETFFKKERARYMGIWTIMVTLGVPLAPFIFGFVALRVGYRWIYWTLAIVNGAQLVLYFFLGPETRYVRGSGEATAASTWKSQYFGFRRIDPTPLSTRDFLSPLALAALPCVAVPAVAYAMIFLWGSIVVTIETGQLFPEKFGLNAQQVGLQNISIIVGSLVGEQIGGFLSDWWMWRRHRKSVEAHPHEPEFRLWLSYSGHLLTICGIVVYLVQLDTAGSVWNVTPLIGAGIAAAGNQIVTTVMTTYAVDCHREDAAGVGVFINFVRQMWGFIGPFWFPEMIMNVGLRQTAGVATAMIVAVAMIPTALLQWKGRSWR</sequence>
<dbReference type="AlphaFoldDB" id="A0AAN6N1M6"/>
<feature type="transmembrane region" description="Helical" evidence="5">
    <location>
        <begin position="324"/>
        <end position="348"/>
    </location>
</feature>
<dbReference type="PANTHER" id="PTHR23502">
    <property type="entry name" value="MAJOR FACILITATOR SUPERFAMILY"/>
    <property type="match status" value="1"/>
</dbReference>
<feature type="transmembrane region" description="Helical" evidence="5">
    <location>
        <begin position="464"/>
        <end position="485"/>
    </location>
</feature>
<feature type="transmembrane region" description="Helical" evidence="5">
    <location>
        <begin position="100"/>
        <end position="116"/>
    </location>
</feature>
<keyword evidence="4 5" id="KW-0472">Membrane</keyword>
<dbReference type="SUPFAM" id="SSF103473">
    <property type="entry name" value="MFS general substrate transporter"/>
    <property type="match status" value="1"/>
</dbReference>
<feature type="transmembrane region" description="Helical" evidence="5">
    <location>
        <begin position="156"/>
        <end position="175"/>
    </location>
</feature>
<dbReference type="Proteomes" id="UP001303473">
    <property type="component" value="Unassembled WGS sequence"/>
</dbReference>
<keyword evidence="2 5" id="KW-0812">Transmembrane</keyword>
<dbReference type="PANTHER" id="PTHR23502:SF2">
    <property type="entry name" value="TRANSPORTER, PUTATIVE (AFU_ORTHOLOGUE AFUA_2G08910)-RELATED"/>
    <property type="match status" value="1"/>
</dbReference>
<dbReference type="FunFam" id="1.20.1250.20:FF:000318">
    <property type="entry name" value="MFS multidrug transporter, putative"/>
    <property type="match status" value="1"/>
</dbReference>
<evidence type="ECO:0000256" key="5">
    <source>
        <dbReference type="SAM" id="Phobius"/>
    </source>
</evidence>
<dbReference type="InterPro" id="IPR011701">
    <property type="entry name" value="MFS"/>
</dbReference>
<comment type="subcellular location">
    <subcellularLocation>
        <location evidence="1">Membrane</location>
        <topology evidence="1">Multi-pass membrane protein</topology>
    </subcellularLocation>
</comment>
<feature type="transmembrane region" description="Helical" evidence="5">
    <location>
        <begin position="128"/>
        <end position="150"/>
    </location>
</feature>
<name>A0AAN6N1M6_9PEZI</name>
<proteinExistence type="predicted"/>
<feature type="transmembrane region" description="Helical" evidence="5">
    <location>
        <begin position="187"/>
        <end position="210"/>
    </location>
</feature>
<feature type="transmembrane region" description="Helical" evidence="5">
    <location>
        <begin position="60"/>
        <end position="80"/>
    </location>
</feature>
<comment type="caution">
    <text evidence="7">The sequence shown here is derived from an EMBL/GenBank/DDBJ whole genome shotgun (WGS) entry which is preliminary data.</text>
</comment>
<dbReference type="EMBL" id="MU853852">
    <property type="protein sequence ID" value="KAK3937522.1"/>
    <property type="molecule type" value="Genomic_DNA"/>
</dbReference>
<evidence type="ECO:0000259" key="6">
    <source>
        <dbReference type="PROSITE" id="PS50850"/>
    </source>
</evidence>
<evidence type="ECO:0000256" key="1">
    <source>
        <dbReference type="ARBA" id="ARBA00004141"/>
    </source>
</evidence>
<dbReference type="GO" id="GO:0022857">
    <property type="term" value="F:transmembrane transporter activity"/>
    <property type="evidence" value="ECO:0007669"/>
    <property type="project" value="InterPro"/>
</dbReference>
<evidence type="ECO:0000313" key="8">
    <source>
        <dbReference type="Proteomes" id="UP001303473"/>
    </source>
</evidence>
<keyword evidence="3 5" id="KW-1133">Transmembrane helix</keyword>
<reference evidence="8" key="1">
    <citation type="journal article" date="2023" name="Mol. Phylogenet. Evol.">
        <title>Genome-scale phylogeny and comparative genomics of the fungal order Sordariales.</title>
        <authorList>
            <person name="Hensen N."/>
            <person name="Bonometti L."/>
            <person name="Westerberg I."/>
            <person name="Brannstrom I.O."/>
            <person name="Guillou S."/>
            <person name="Cros-Aarteil S."/>
            <person name="Calhoun S."/>
            <person name="Haridas S."/>
            <person name="Kuo A."/>
            <person name="Mondo S."/>
            <person name="Pangilinan J."/>
            <person name="Riley R."/>
            <person name="LaButti K."/>
            <person name="Andreopoulos B."/>
            <person name="Lipzen A."/>
            <person name="Chen C."/>
            <person name="Yan M."/>
            <person name="Daum C."/>
            <person name="Ng V."/>
            <person name="Clum A."/>
            <person name="Steindorff A."/>
            <person name="Ohm R.A."/>
            <person name="Martin F."/>
            <person name="Silar P."/>
            <person name="Natvig D.O."/>
            <person name="Lalanne C."/>
            <person name="Gautier V."/>
            <person name="Ament-Velasquez S.L."/>
            <person name="Kruys A."/>
            <person name="Hutchinson M.I."/>
            <person name="Powell A.J."/>
            <person name="Barry K."/>
            <person name="Miller A.N."/>
            <person name="Grigoriev I.V."/>
            <person name="Debuchy R."/>
            <person name="Gladieux P."/>
            <person name="Hiltunen Thoren M."/>
            <person name="Johannesson H."/>
        </authorList>
    </citation>
    <scope>NUCLEOTIDE SEQUENCE [LARGE SCALE GENOMIC DNA]</scope>
    <source>
        <strain evidence="8">CBS 340.73</strain>
    </source>
</reference>
<feature type="transmembrane region" description="Helical" evidence="5">
    <location>
        <begin position="369"/>
        <end position="389"/>
    </location>
</feature>
<protein>
    <submittedName>
        <fullName evidence="7">Major facilitator superfamily domain-containing protein</fullName>
    </submittedName>
</protein>
<evidence type="ECO:0000256" key="3">
    <source>
        <dbReference type="ARBA" id="ARBA00022989"/>
    </source>
</evidence>
<dbReference type="GO" id="GO:0005886">
    <property type="term" value="C:plasma membrane"/>
    <property type="evidence" value="ECO:0007669"/>
    <property type="project" value="TreeGrafter"/>
</dbReference>
<dbReference type="Gene3D" id="1.20.1250.20">
    <property type="entry name" value="MFS general substrate transporter like domains"/>
    <property type="match status" value="1"/>
</dbReference>
<dbReference type="Pfam" id="PF07690">
    <property type="entry name" value="MFS_1"/>
    <property type="match status" value="1"/>
</dbReference>
<dbReference type="InterPro" id="IPR020846">
    <property type="entry name" value="MFS_dom"/>
</dbReference>
<organism evidence="7 8">
    <name type="scientific">Diplogelasinospora grovesii</name>
    <dbReference type="NCBI Taxonomy" id="303347"/>
    <lineage>
        <taxon>Eukaryota</taxon>
        <taxon>Fungi</taxon>
        <taxon>Dikarya</taxon>
        <taxon>Ascomycota</taxon>
        <taxon>Pezizomycotina</taxon>
        <taxon>Sordariomycetes</taxon>
        <taxon>Sordariomycetidae</taxon>
        <taxon>Sordariales</taxon>
        <taxon>Diplogelasinosporaceae</taxon>
        <taxon>Diplogelasinospora</taxon>
    </lineage>
</organism>
<feature type="transmembrane region" description="Helical" evidence="5">
    <location>
        <begin position="278"/>
        <end position="304"/>
    </location>
</feature>
<dbReference type="PROSITE" id="PS50850">
    <property type="entry name" value="MFS"/>
    <property type="match status" value="1"/>
</dbReference>
<gene>
    <name evidence="7" type="ORF">QBC46DRAFT_319489</name>
</gene>
<evidence type="ECO:0000256" key="2">
    <source>
        <dbReference type="ARBA" id="ARBA00022692"/>
    </source>
</evidence>
<dbReference type="InterPro" id="IPR036259">
    <property type="entry name" value="MFS_trans_sf"/>
</dbReference>
<evidence type="ECO:0000256" key="4">
    <source>
        <dbReference type="ARBA" id="ARBA00023136"/>
    </source>
</evidence>
<evidence type="ECO:0000313" key="7">
    <source>
        <dbReference type="EMBL" id="KAK3937522.1"/>
    </source>
</evidence>
<feature type="transmembrane region" description="Helical" evidence="5">
    <location>
        <begin position="401"/>
        <end position="423"/>
    </location>
</feature>
<keyword evidence="8" id="KW-1185">Reference proteome</keyword>
<accession>A0AAN6N1M6</accession>
<feature type="domain" description="Major facilitator superfamily (MFS) profile" evidence="6">
    <location>
        <begin position="62"/>
        <end position="488"/>
    </location>
</feature>
<feature type="transmembrane region" description="Helical" evidence="5">
    <location>
        <begin position="216"/>
        <end position="235"/>
    </location>
</feature>
<feature type="transmembrane region" description="Helical" evidence="5">
    <location>
        <begin position="430"/>
        <end position="452"/>
    </location>
</feature>